<dbReference type="PRINTS" id="PR01438">
    <property type="entry name" value="UNVRSLSTRESS"/>
</dbReference>
<keyword evidence="4" id="KW-1185">Reference proteome</keyword>
<evidence type="ECO:0000259" key="2">
    <source>
        <dbReference type="Pfam" id="PF00582"/>
    </source>
</evidence>
<dbReference type="InterPro" id="IPR014729">
    <property type="entry name" value="Rossmann-like_a/b/a_fold"/>
</dbReference>
<dbReference type="PANTHER" id="PTHR46268">
    <property type="entry name" value="STRESS RESPONSE PROTEIN NHAX"/>
    <property type="match status" value="1"/>
</dbReference>
<sequence>MATISHIVHPTDFSDASSAAFVHALKIALTAKATLTILHVAASHANDEWEQLPQVRKLLADWGLLSPHDPASAMTEKLGLTVRKVELEPQSPASGVMQYLSRHTADLIVLATEGRQGVARWLRGSIAERLARESRSVTLFVPAKARGFIDPRRGEVHLKRVLIPIDHEPPPAAPRARIMAFAQLVAGIDAEERLLHVGGDAPVIPQPGAPRRQLPVAVGQGDAVEAIVAAANDWSADLIGMPTAGHHGFLDVLRGSTTERVLRQAPCPLLAVPIAY</sequence>
<dbReference type="EMBL" id="CP031417">
    <property type="protein sequence ID" value="AXK80556.1"/>
    <property type="molecule type" value="Genomic_DNA"/>
</dbReference>
<gene>
    <name evidence="3" type="ORF">DW352_08540</name>
</gene>
<evidence type="ECO:0000313" key="4">
    <source>
        <dbReference type="Proteomes" id="UP000254889"/>
    </source>
</evidence>
<feature type="domain" description="UspA" evidence="2">
    <location>
        <begin position="5"/>
        <end position="139"/>
    </location>
</feature>
<protein>
    <submittedName>
        <fullName evidence="3">Universal stress protein</fullName>
    </submittedName>
</protein>
<dbReference type="InterPro" id="IPR006016">
    <property type="entry name" value="UspA"/>
</dbReference>
<dbReference type="InterPro" id="IPR006015">
    <property type="entry name" value="Universal_stress_UspA"/>
</dbReference>
<dbReference type="Pfam" id="PF00582">
    <property type="entry name" value="Usp"/>
    <property type="match status" value="2"/>
</dbReference>
<dbReference type="OrthoDB" id="5564966at2"/>
<reference evidence="3 4" key="1">
    <citation type="submission" date="2018-07" db="EMBL/GenBank/DDBJ databases">
        <authorList>
            <person name="Quirk P.G."/>
            <person name="Krulwich T.A."/>
        </authorList>
    </citation>
    <scope>NUCLEOTIDE SEQUENCE [LARGE SCALE GENOMIC DNA]</scope>
    <source>
        <strain evidence="3 4">CC-BB4</strain>
    </source>
</reference>
<dbReference type="SUPFAM" id="SSF52402">
    <property type="entry name" value="Adenine nucleotide alpha hydrolases-like"/>
    <property type="match status" value="2"/>
</dbReference>
<feature type="domain" description="UspA" evidence="2">
    <location>
        <begin position="213"/>
        <end position="273"/>
    </location>
</feature>
<comment type="similarity">
    <text evidence="1">Belongs to the universal stress protein A family.</text>
</comment>
<name>A0A345ZUF9_9HYPH</name>
<dbReference type="Gene3D" id="3.40.50.620">
    <property type="entry name" value="HUPs"/>
    <property type="match status" value="2"/>
</dbReference>
<organism evidence="3 4">
    <name type="scientific">Pseudolabrys taiwanensis</name>
    <dbReference type="NCBI Taxonomy" id="331696"/>
    <lineage>
        <taxon>Bacteria</taxon>
        <taxon>Pseudomonadati</taxon>
        <taxon>Pseudomonadota</taxon>
        <taxon>Alphaproteobacteria</taxon>
        <taxon>Hyphomicrobiales</taxon>
        <taxon>Xanthobacteraceae</taxon>
        <taxon>Pseudolabrys</taxon>
    </lineage>
</organism>
<dbReference type="KEGG" id="ptaw:DW352_08540"/>
<dbReference type="RefSeq" id="WP_115690323.1">
    <property type="nucleotide sequence ID" value="NZ_CP031417.1"/>
</dbReference>
<evidence type="ECO:0000256" key="1">
    <source>
        <dbReference type="ARBA" id="ARBA00008791"/>
    </source>
</evidence>
<dbReference type="PANTHER" id="PTHR46268:SF6">
    <property type="entry name" value="UNIVERSAL STRESS PROTEIN UP12"/>
    <property type="match status" value="1"/>
</dbReference>
<dbReference type="CDD" id="cd00293">
    <property type="entry name" value="USP-like"/>
    <property type="match status" value="2"/>
</dbReference>
<dbReference type="AlphaFoldDB" id="A0A345ZUF9"/>
<accession>A0A345ZUF9</accession>
<proteinExistence type="inferred from homology"/>
<evidence type="ECO:0000313" key="3">
    <source>
        <dbReference type="EMBL" id="AXK80556.1"/>
    </source>
</evidence>
<dbReference type="Proteomes" id="UP000254889">
    <property type="component" value="Chromosome"/>
</dbReference>